<dbReference type="InterPro" id="IPR016188">
    <property type="entry name" value="PurM-like_N"/>
</dbReference>
<dbReference type="EMBL" id="SIRE01000005">
    <property type="protein sequence ID" value="TBL80307.1"/>
    <property type="molecule type" value="Genomic_DNA"/>
</dbReference>
<dbReference type="AlphaFoldDB" id="A0A4Q9DX19"/>
<gene>
    <name evidence="4" type="primary">hypE</name>
    <name evidence="4" type="ORF">EYB31_07770</name>
</gene>
<evidence type="ECO:0000259" key="2">
    <source>
        <dbReference type="Pfam" id="PF00586"/>
    </source>
</evidence>
<dbReference type="PANTHER" id="PTHR30303">
    <property type="entry name" value="HYDROGENASE ISOENZYMES FORMATION PROTEIN HYPE"/>
    <property type="match status" value="1"/>
</dbReference>
<dbReference type="InterPro" id="IPR036921">
    <property type="entry name" value="PurM-like_N_sf"/>
</dbReference>
<dbReference type="PANTHER" id="PTHR30303:SF0">
    <property type="entry name" value="CARBAMOYL DEHYDRATASE HYPE"/>
    <property type="match status" value="1"/>
</dbReference>
<dbReference type="NCBIfam" id="TIGR02124">
    <property type="entry name" value="hypE"/>
    <property type="match status" value="1"/>
</dbReference>
<comment type="similarity">
    <text evidence="1">Belongs to the HypE family.</text>
</comment>
<dbReference type="CDD" id="cd02197">
    <property type="entry name" value="HypE"/>
    <property type="match status" value="1"/>
</dbReference>
<reference evidence="4 5" key="1">
    <citation type="submission" date="2019-02" db="EMBL/GenBank/DDBJ databases">
        <title>Paenibacillus sp. nov., isolated from surface-sterilized tissue of Thalictrum simplex L.</title>
        <authorList>
            <person name="Tuo L."/>
        </authorList>
    </citation>
    <scope>NUCLEOTIDE SEQUENCE [LARGE SCALE GENOMIC DNA]</scope>
    <source>
        <strain evidence="4 5">N2SHLJ1</strain>
    </source>
</reference>
<dbReference type="RefSeq" id="WP_131012722.1">
    <property type="nucleotide sequence ID" value="NZ_SIRE01000005.1"/>
</dbReference>
<organism evidence="4 5">
    <name type="scientific">Paenibacillus thalictri</name>
    <dbReference type="NCBI Taxonomy" id="2527873"/>
    <lineage>
        <taxon>Bacteria</taxon>
        <taxon>Bacillati</taxon>
        <taxon>Bacillota</taxon>
        <taxon>Bacilli</taxon>
        <taxon>Bacillales</taxon>
        <taxon>Paenibacillaceae</taxon>
        <taxon>Paenibacillus</taxon>
    </lineage>
</organism>
<dbReference type="Pfam" id="PF02769">
    <property type="entry name" value="AIRS_C"/>
    <property type="match status" value="1"/>
</dbReference>
<evidence type="ECO:0000259" key="3">
    <source>
        <dbReference type="Pfam" id="PF02769"/>
    </source>
</evidence>
<proteinExistence type="inferred from homology"/>
<feature type="domain" description="PurM-like C-terminal" evidence="3">
    <location>
        <begin position="159"/>
        <end position="308"/>
    </location>
</feature>
<dbReference type="Gene3D" id="3.30.1330.10">
    <property type="entry name" value="PurM-like, N-terminal domain"/>
    <property type="match status" value="1"/>
</dbReference>
<dbReference type="PIRSF" id="PIRSF005644">
    <property type="entry name" value="Hdrgns_mtr_HypE"/>
    <property type="match status" value="1"/>
</dbReference>
<dbReference type="Proteomes" id="UP000293142">
    <property type="component" value="Unassembled WGS sequence"/>
</dbReference>
<dbReference type="SUPFAM" id="SSF56042">
    <property type="entry name" value="PurM C-terminal domain-like"/>
    <property type="match status" value="1"/>
</dbReference>
<dbReference type="SUPFAM" id="SSF55326">
    <property type="entry name" value="PurM N-terminal domain-like"/>
    <property type="match status" value="1"/>
</dbReference>
<comment type="caution">
    <text evidence="4">The sequence shown here is derived from an EMBL/GenBank/DDBJ whole genome shotgun (WGS) entry which is preliminary data.</text>
</comment>
<evidence type="ECO:0000256" key="1">
    <source>
        <dbReference type="ARBA" id="ARBA00006243"/>
    </source>
</evidence>
<dbReference type="InterPro" id="IPR010918">
    <property type="entry name" value="PurM-like_C_dom"/>
</dbReference>
<dbReference type="Pfam" id="PF00586">
    <property type="entry name" value="AIRS"/>
    <property type="match status" value="1"/>
</dbReference>
<dbReference type="InterPro" id="IPR011854">
    <property type="entry name" value="HypE"/>
</dbReference>
<protein>
    <submittedName>
        <fullName evidence="4">Hydrogenase expression/formation protein HypE</fullName>
    </submittedName>
</protein>
<feature type="domain" description="PurM-like N-terminal" evidence="2">
    <location>
        <begin position="35"/>
        <end position="146"/>
    </location>
</feature>
<dbReference type="Gene3D" id="3.90.650.10">
    <property type="entry name" value="PurM-like C-terminal domain"/>
    <property type="match status" value="1"/>
</dbReference>
<evidence type="ECO:0000313" key="4">
    <source>
        <dbReference type="EMBL" id="TBL80307.1"/>
    </source>
</evidence>
<dbReference type="OrthoDB" id="9801934at2"/>
<dbReference type="GO" id="GO:0051604">
    <property type="term" value="P:protein maturation"/>
    <property type="evidence" value="ECO:0007669"/>
    <property type="project" value="TreeGrafter"/>
</dbReference>
<accession>A0A4Q9DX19</accession>
<keyword evidence="5" id="KW-1185">Reference proteome</keyword>
<sequence length="332" mass="35349">MKILLSHGDGGLLTHDLIDGVFREAFNDAALQEQNDAAVMPVQAGYMAITTDSFVIHPLEFPGGDIGKLAVAGTVNDLAVSGAVPAYMSVGFILEEGLDIALLKKITASLAATAREAGVRIVAGDTKVVEKGKCDGMYINTTGIGFIERPERLGYNRIQPGDRIIINGGIAEHGVAVLGERAGITFDPPLPSDCRPLNRLIVPLLEQFPSIRFMRDPTRGGVATTLKEIAVSAGVRMVLDEELLPIQPHVRGALELLGMDPLYLANEGKVLMIVAEEEAAGVVDHMRKHPDYRLAAVIGKVEAGHGEVILQTALGGARELQMLSGTPLPRIC</sequence>
<name>A0A4Q9DX19_9BACL</name>
<dbReference type="InterPro" id="IPR036676">
    <property type="entry name" value="PurM-like_C_sf"/>
</dbReference>
<evidence type="ECO:0000313" key="5">
    <source>
        <dbReference type="Proteomes" id="UP000293142"/>
    </source>
</evidence>